<sequence length="256" mass="28578">MTVKPAWLTACLLSLLSVISLNAQAELPAGYKVVLQTENFPPFNMADNDKNFARDANIKGVSATIVREMFKRAGIDYTLTLRFPWARIYDSTLENANHGLFSTSMNEARRPLFKWVGPIAKVERVLLAAPGSNIPNLKDLNEASQYRIGSYKDSAASQTLEKAGLQPINTLRDPENIGKLTQGRIDLWGTTDPVWRHQARQANVNGLRTVLTFDRSDLYLALNLDTPDEVVARLQQALDQMKTEGYGTCNKHPELC</sequence>
<accession>A0A4Q9R1B2</accession>
<evidence type="ECO:0000313" key="3">
    <source>
        <dbReference type="EMBL" id="TBU92743.1"/>
    </source>
</evidence>
<dbReference type="RefSeq" id="WP_131198063.1">
    <property type="nucleotide sequence ID" value="NZ_QJUL01000014.1"/>
</dbReference>
<keyword evidence="1" id="KW-0732">Signal</keyword>
<dbReference type="Proteomes" id="UP000293172">
    <property type="component" value="Unassembled WGS sequence"/>
</dbReference>
<evidence type="ECO:0000313" key="4">
    <source>
        <dbReference type="Proteomes" id="UP000293172"/>
    </source>
</evidence>
<dbReference type="InterPro" id="IPR001638">
    <property type="entry name" value="Solute-binding_3/MltF_N"/>
</dbReference>
<feature type="chain" id="PRO_5020760285" evidence="1">
    <location>
        <begin position="26"/>
        <end position="256"/>
    </location>
</feature>
<name>A0A4Q9R1B2_9GAMM</name>
<dbReference type="Gene3D" id="3.40.190.10">
    <property type="entry name" value="Periplasmic binding protein-like II"/>
    <property type="match status" value="2"/>
</dbReference>
<proteinExistence type="predicted"/>
<dbReference type="PANTHER" id="PTHR38834">
    <property type="entry name" value="PERIPLASMIC SUBSTRATE BINDING PROTEIN FAMILY 3"/>
    <property type="match status" value="1"/>
</dbReference>
<dbReference type="AlphaFoldDB" id="A0A4Q9R1B2"/>
<dbReference type="PANTHER" id="PTHR38834:SF3">
    <property type="entry name" value="SOLUTE-BINDING PROTEIN FAMILY 3_N-TERMINAL DOMAIN-CONTAINING PROTEIN"/>
    <property type="match status" value="1"/>
</dbReference>
<dbReference type="EMBL" id="QJUL01000014">
    <property type="protein sequence ID" value="TBU92743.1"/>
    <property type="molecule type" value="Genomic_DNA"/>
</dbReference>
<reference evidence="3 4" key="1">
    <citation type="submission" date="2018-06" db="EMBL/GenBank/DDBJ databases">
        <title>Three novel Pseudomonas species isolated from symptomatic oak.</title>
        <authorList>
            <person name="Bueno-Gonzalez V."/>
            <person name="Brady C."/>
        </authorList>
    </citation>
    <scope>NUCLEOTIDE SEQUENCE [LARGE SCALE GENOMIC DNA]</scope>
    <source>
        <strain evidence="3 4">P6B</strain>
    </source>
</reference>
<dbReference type="Pfam" id="PF00497">
    <property type="entry name" value="SBP_bac_3"/>
    <property type="match status" value="1"/>
</dbReference>
<dbReference type="SUPFAM" id="SSF53850">
    <property type="entry name" value="Periplasmic binding protein-like II"/>
    <property type="match status" value="1"/>
</dbReference>
<evidence type="ECO:0000259" key="2">
    <source>
        <dbReference type="Pfam" id="PF00497"/>
    </source>
</evidence>
<gene>
    <name evidence="3" type="ORF">DNK44_11780</name>
</gene>
<dbReference type="OrthoDB" id="8587856at2"/>
<organism evidence="3 4">
    <name type="scientific">Phytopseudomonas dryadis</name>
    <dbReference type="NCBI Taxonomy" id="2487520"/>
    <lineage>
        <taxon>Bacteria</taxon>
        <taxon>Pseudomonadati</taxon>
        <taxon>Pseudomonadota</taxon>
        <taxon>Gammaproteobacteria</taxon>
        <taxon>Pseudomonadales</taxon>
        <taxon>Pseudomonadaceae</taxon>
        <taxon>Phytopseudomonas</taxon>
    </lineage>
</organism>
<evidence type="ECO:0000256" key="1">
    <source>
        <dbReference type="SAM" id="SignalP"/>
    </source>
</evidence>
<feature type="domain" description="Solute-binding protein family 3/N-terminal" evidence="2">
    <location>
        <begin position="37"/>
        <end position="245"/>
    </location>
</feature>
<protein>
    <submittedName>
        <fullName evidence="3">Amino acid ABC transporter substrate-binding protein</fullName>
    </submittedName>
</protein>
<comment type="caution">
    <text evidence="3">The sequence shown here is derived from an EMBL/GenBank/DDBJ whole genome shotgun (WGS) entry which is preliminary data.</text>
</comment>
<feature type="signal peptide" evidence="1">
    <location>
        <begin position="1"/>
        <end position="25"/>
    </location>
</feature>